<evidence type="ECO:0000313" key="1">
    <source>
        <dbReference type="EMBL" id="SKC46459.1"/>
    </source>
</evidence>
<gene>
    <name evidence="1" type="ORF">SAMN06295973_1176</name>
</gene>
<dbReference type="RefSeq" id="WP_079705118.1">
    <property type="nucleotide sequence ID" value="NZ_FUZO01000001.1"/>
</dbReference>
<comment type="caution">
    <text evidence="1">The sequence shown here is derived from an EMBL/GenBank/DDBJ whole genome shotgun (WGS) entry which is preliminary data.</text>
</comment>
<name>A0ABY1LIV7_9MICO</name>
<accession>A0ABY1LIV7</accession>
<dbReference type="Gene3D" id="3.40.50.2000">
    <property type="entry name" value="Glycogen Phosphorylase B"/>
    <property type="match status" value="2"/>
</dbReference>
<dbReference type="SUPFAM" id="SSF53756">
    <property type="entry name" value="UDP-Glycosyltransferase/glycogen phosphorylase"/>
    <property type="match status" value="1"/>
</dbReference>
<protein>
    <submittedName>
        <fullName evidence="1">Glycosyltransferase involved in cell wall bisynthesis</fullName>
    </submittedName>
</protein>
<sequence length="347" mass="38525">MSGHLTVLQQFPVPRPTTNPYLVMLADHLRAVPGVSVQNFSWRGALLGRYDAFHIHWPEILVSGHTPLKQFLRQCLTVLLVIRLAITRTPIVRTVHNVELPQGISRVEVALLRFIDRRTDFRITLNETTTLPENQPSLLIPHGHYREWFARHPRAAQQDGRFGYFGLIRRYKGVETLIEAFRSAAATTRGLSLRVGGKPSTTELADTLTALAGEGDDVLLDLHFLGDDELVDIATSSELVVLPYRFMHNSGSTLAALSLDRPVLVPDNAVNRLLEAEVGPGWVHRFSGELDAEALLSAMEHVRASARGPVTFIDRDWDLGAARHVEAYRRAIAARRGTPAPTVGAAR</sequence>
<evidence type="ECO:0000313" key="2">
    <source>
        <dbReference type="Proteomes" id="UP000190827"/>
    </source>
</evidence>
<organism evidence="1 2">
    <name type="scientific">Plantibacter cousiniae</name>
    <name type="common">nom. nud.</name>
    <dbReference type="NCBI Taxonomy" id="199709"/>
    <lineage>
        <taxon>Bacteria</taxon>
        <taxon>Bacillati</taxon>
        <taxon>Actinomycetota</taxon>
        <taxon>Actinomycetes</taxon>
        <taxon>Micrococcales</taxon>
        <taxon>Microbacteriaceae</taxon>
        <taxon>Plantibacter</taxon>
    </lineage>
</organism>
<keyword evidence="2" id="KW-1185">Reference proteome</keyword>
<dbReference type="Proteomes" id="UP000190827">
    <property type="component" value="Unassembled WGS sequence"/>
</dbReference>
<proteinExistence type="predicted"/>
<reference evidence="1 2" key="1">
    <citation type="submission" date="2017-02" db="EMBL/GenBank/DDBJ databases">
        <authorList>
            <person name="Varghese N."/>
            <person name="Submissions S."/>
        </authorList>
    </citation>
    <scope>NUCLEOTIDE SEQUENCE [LARGE SCALE GENOMIC DNA]</scope>
    <source>
        <strain evidence="1 2">VKM Ac-1787</strain>
    </source>
</reference>
<dbReference type="EMBL" id="FUZO01000001">
    <property type="protein sequence ID" value="SKC46459.1"/>
    <property type="molecule type" value="Genomic_DNA"/>
</dbReference>